<dbReference type="EMBL" id="JACCHJ010000001">
    <property type="protein sequence ID" value="NYK08635.1"/>
    <property type="molecule type" value="Genomic_DNA"/>
</dbReference>
<dbReference type="Gene3D" id="3.10.180.10">
    <property type="entry name" value="2,3-Dihydroxybiphenyl 1,2-Dioxygenase, domain 1"/>
    <property type="match status" value="1"/>
</dbReference>
<dbReference type="InterPro" id="IPR004360">
    <property type="entry name" value="Glyas_Fos-R_dOase_dom"/>
</dbReference>
<dbReference type="PROSITE" id="PS51819">
    <property type="entry name" value="VOC"/>
    <property type="match status" value="1"/>
</dbReference>
<protein>
    <submittedName>
        <fullName evidence="2">Catechol 2,3-dioxygenase-like lactoylglutathione lyase family enzyme</fullName>
    </submittedName>
</protein>
<dbReference type="Proteomes" id="UP000521075">
    <property type="component" value="Unassembled WGS sequence"/>
</dbReference>
<dbReference type="InterPro" id="IPR029068">
    <property type="entry name" value="Glyas_Bleomycin-R_OHBP_Dase"/>
</dbReference>
<reference evidence="2 3" key="1">
    <citation type="submission" date="2020-07" db="EMBL/GenBank/DDBJ databases">
        <title>Sequencing the genomes of 1000 actinobacteria strains.</title>
        <authorList>
            <person name="Klenk H.-P."/>
        </authorList>
    </citation>
    <scope>NUCLEOTIDE SEQUENCE [LARGE SCALE GENOMIC DNA]</scope>
    <source>
        <strain evidence="2 3">DSM 15166</strain>
    </source>
</reference>
<keyword evidence="2" id="KW-0223">Dioxygenase</keyword>
<evidence type="ECO:0000313" key="2">
    <source>
        <dbReference type="EMBL" id="NYK08635.1"/>
    </source>
</evidence>
<name>A0A853DSL3_9MICO</name>
<dbReference type="AlphaFoldDB" id="A0A853DSL3"/>
<dbReference type="RefSeq" id="WP_179699696.1">
    <property type="nucleotide sequence ID" value="NZ_BAAAHA010000004.1"/>
</dbReference>
<dbReference type="SUPFAM" id="SSF54593">
    <property type="entry name" value="Glyoxalase/Bleomycin resistance protein/Dihydroxybiphenyl dioxygenase"/>
    <property type="match status" value="1"/>
</dbReference>
<dbReference type="GO" id="GO:0016829">
    <property type="term" value="F:lyase activity"/>
    <property type="evidence" value="ECO:0007669"/>
    <property type="project" value="UniProtKB-KW"/>
</dbReference>
<evidence type="ECO:0000313" key="3">
    <source>
        <dbReference type="Proteomes" id="UP000521075"/>
    </source>
</evidence>
<sequence>MDDTARVRQLRIVVEAEDYDAALTFFRDALGLPEQEAYAGDGGAQVTILDAGRATLELANPAQKAMIDQVEVGRPVAPHIRLAFEVGDGRAVTARLVQAGAELIAPPTVTPWNSLNSRLEAPAGLQLTVFQELGEESAAEVSERAMN</sequence>
<accession>A0A853DSL3</accession>
<evidence type="ECO:0000259" key="1">
    <source>
        <dbReference type="PROSITE" id="PS51819"/>
    </source>
</evidence>
<dbReference type="GO" id="GO:0051213">
    <property type="term" value="F:dioxygenase activity"/>
    <property type="evidence" value="ECO:0007669"/>
    <property type="project" value="UniProtKB-KW"/>
</dbReference>
<keyword evidence="2" id="KW-0456">Lyase</keyword>
<keyword evidence="2" id="KW-0560">Oxidoreductase</keyword>
<comment type="caution">
    <text evidence="2">The sequence shown here is derived from an EMBL/GenBank/DDBJ whole genome shotgun (WGS) entry which is preliminary data.</text>
</comment>
<proteinExistence type="predicted"/>
<organism evidence="2 3">
    <name type="scientific">Leifsonia naganoensis</name>
    <dbReference type="NCBI Taxonomy" id="150025"/>
    <lineage>
        <taxon>Bacteria</taxon>
        <taxon>Bacillati</taxon>
        <taxon>Actinomycetota</taxon>
        <taxon>Actinomycetes</taxon>
        <taxon>Micrococcales</taxon>
        <taxon>Microbacteriaceae</taxon>
        <taxon>Leifsonia</taxon>
    </lineage>
</organism>
<dbReference type="InterPro" id="IPR037523">
    <property type="entry name" value="VOC_core"/>
</dbReference>
<dbReference type="Pfam" id="PF00903">
    <property type="entry name" value="Glyoxalase"/>
    <property type="match status" value="1"/>
</dbReference>
<keyword evidence="3" id="KW-1185">Reference proteome</keyword>
<gene>
    <name evidence="2" type="ORF">HNR14_000516</name>
</gene>
<feature type="domain" description="VOC" evidence="1">
    <location>
        <begin position="8"/>
        <end position="132"/>
    </location>
</feature>